<dbReference type="InterPro" id="IPR059000">
    <property type="entry name" value="ATPase_P-type_domA"/>
</dbReference>
<dbReference type="PROSITE" id="PS00154">
    <property type="entry name" value="ATPASE_E1_E2"/>
    <property type="match status" value="1"/>
</dbReference>
<feature type="domain" description="HMA" evidence="17">
    <location>
        <begin position="2"/>
        <end position="71"/>
    </location>
</feature>
<dbReference type="InterPro" id="IPR036412">
    <property type="entry name" value="HAD-like_sf"/>
</dbReference>
<evidence type="ECO:0000256" key="13">
    <source>
        <dbReference type="ARBA" id="ARBA00023136"/>
    </source>
</evidence>
<dbReference type="InterPro" id="IPR008250">
    <property type="entry name" value="ATPase_P-typ_transduc_dom_A_sf"/>
</dbReference>
<dbReference type="GO" id="GO:0016887">
    <property type="term" value="F:ATP hydrolysis activity"/>
    <property type="evidence" value="ECO:0007669"/>
    <property type="project" value="InterPro"/>
</dbReference>
<dbReference type="GO" id="GO:0046872">
    <property type="term" value="F:metal ion binding"/>
    <property type="evidence" value="ECO:0007669"/>
    <property type="project" value="UniProtKB-KW"/>
</dbReference>
<dbReference type="Pfam" id="PF00122">
    <property type="entry name" value="E1-E2_ATPase"/>
    <property type="match status" value="1"/>
</dbReference>
<dbReference type="InterPro" id="IPR023299">
    <property type="entry name" value="ATPase_P-typ_cyto_dom_N"/>
</dbReference>
<dbReference type="RefSeq" id="WP_154530184.1">
    <property type="nucleotide sequence ID" value="NZ_VULX01000002.1"/>
</dbReference>
<dbReference type="Pfam" id="PF00702">
    <property type="entry name" value="Hydrolase"/>
    <property type="match status" value="1"/>
</dbReference>
<keyword evidence="11" id="KW-1278">Translocase</keyword>
<dbReference type="NCBIfam" id="TIGR01512">
    <property type="entry name" value="ATPase-IB2_Cd"/>
    <property type="match status" value="1"/>
</dbReference>
<keyword evidence="10" id="KW-0460">Magnesium</keyword>
<dbReference type="InterPro" id="IPR036163">
    <property type="entry name" value="HMA_dom_sf"/>
</dbReference>
<keyword evidence="18" id="KW-0378">Hydrolase</keyword>
<keyword evidence="12 16" id="KW-1133">Transmembrane helix</keyword>
<evidence type="ECO:0000256" key="14">
    <source>
        <dbReference type="ARBA" id="ARBA00039103"/>
    </source>
</evidence>
<dbReference type="GO" id="GO:0005886">
    <property type="term" value="C:plasma membrane"/>
    <property type="evidence" value="ECO:0007669"/>
    <property type="project" value="UniProtKB-SubCell"/>
</dbReference>
<comment type="subcellular location">
    <subcellularLocation>
        <location evidence="1">Cell membrane</location>
        <topology evidence="1">Multi-pass membrane protein</topology>
    </subcellularLocation>
</comment>
<organism evidence="18 19">
    <name type="scientific">Inconstantimicrobium porci</name>
    <dbReference type="NCBI Taxonomy" id="2652291"/>
    <lineage>
        <taxon>Bacteria</taxon>
        <taxon>Bacillati</taxon>
        <taxon>Bacillota</taxon>
        <taxon>Clostridia</taxon>
        <taxon>Eubacteriales</taxon>
        <taxon>Clostridiaceae</taxon>
        <taxon>Inconstantimicrobium</taxon>
    </lineage>
</organism>
<feature type="transmembrane region" description="Helical" evidence="16">
    <location>
        <begin position="340"/>
        <end position="360"/>
    </location>
</feature>
<dbReference type="InterPro" id="IPR006121">
    <property type="entry name" value="HMA_dom"/>
</dbReference>
<dbReference type="Gene3D" id="3.40.1110.10">
    <property type="entry name" value="Calcium-transporting ATPase, cytoplasmic domain N"/>
    <property type="match status" value="1"/>
</dbReference>
<proteinExistence type="inferred from homology"/>
<dbReference type="GO" id="GO:0005524">
    <property type="term" value="F:ATP binding"/>
    <property type="evidence" value="ECO:0007669"/>
    <property type="project" value="UniProtKB-UniRule"/>
</dbReference>
<dbReference type="InterPro" id="IPR018303">
    <property type="entry name" value="ATPase_P-typ_P_site"/>
</dbReference>
<evidence type="ECO:0000256" key="7">
    <source>
        <dbReference type="ARBA" id="ARBA00022723"/>
    </source>
</evidence>
<evidence type="ECO:0000256" key="8">
    <source>
        <dbReference type="ARBA" id="ARBA00022741"/>
    </source>
</evidence>
<reference evidence="18 19" key="1">
    <citation type="submission" date="2019-08" db="EMBL/GenBank/DDBJ databases">
        <title>In-depth cultivation of the pig gut microbiome towards novel bacterial diversity and tailored functional studies.</title>
        <authorList>
            <person name="Wylensek D."/>
            <person name="Hitch T.C.A."/>
            <person name="Clavel T."/>
        </authorList>
    </citation>
    <scope>NUCLEOTIDE SEQUENCE [LARGE SCALE GENOMIC DNA]</scope>
    <source>
        <strain evidence="18 19">WCA-383-APC-5B</strain>
    </source>
</reference>
<keyword evidence="3 16" id="KW-1003">Cell membrane</keyword>
<evidence type="ECO:0000256" key="10">
    <source>
        <dbReference type="ARBA" id="ARBA00022842"/>
    </source>
</evidence>
<dbReference type="SUPFAM" id="SSF81653">
    <property type="entry name" value="Calcium ATPase, transduction domain A"/>
    <property type="match status" value="1"/>
</dbReference>
<evidence type="ECO:0000256" key="3">
    <source>
        <dbReference type="ARBA" id="ARBA00022475"/>
    </source>
</evidence>
<keyword evidence="9 16" id="KW-0067">ATP-binding</keyword>
<gene>
    <name evidence="18" type="primary">cadA</name>
    <name evidence="18" type="ORF">FYJ33_02395</name>
</gene>
<dbReference type="PROSITE" id="PS50846">
    <property type="entry name" value="HMA_2"/>
    <property type="match status" value="1"/>
</dbReference>
<dbReference type="Proteomes" id="UP000460287">
    <property type="component" value="Unassembled WGS sequence"/>
</dbReference>
<evidence type="ECO:0000259" key="17">
    <source>
        <dbReference type="PROSITE" id="PS50846"/>
    </source>
</evidence>
<feature type="transmembrane region" description="Helical" evidence="16">
    <location>
        <begin position="701"/>
        <end position="720"/>
    </location>
</feature>
<evidence type="ECO:0000256" key="1">
    <source>
        <dbReference type="ARBA" id="ARBA00004651"/>
    </source>
</evidence>
<dbReference type="PRINTS" id="PR00119">
    <property type="entry name" value="CATATPASE"/>
</dbReference>
<dbReference type="SUPFAM" id="SSF56784">
    <property type="entry name" value="HAD-like"/>
    <property type="match status" value="1"/>
</dbReference>
<evidence type="ECO:0000256" key="4">
    <source>
        <dbReference type="ARBA" id="ARBA00022539"/>
    </source>
</evidence>
<evidence type="ECO:0000256" key="15">
    <source>
        <dbReference type="ARBA" id="ARBA00049338"/>
    </source>
</evidence>
<dbReference type="Gene3D" id="3.40.50.1000">
    <property type="entry name" value="HAD superfamily/HAD-like"/>
    <property type="match status" value="1"/>
</dbReference>
<keyword evidence="8 16" id="KW-0547">Nucleotide-binding</keyword>
<dbReference type="PRINTS" id="PR00120">
    <property type="entry name" value="HATPASE"/>
</dbReference>
<evidence type="ECO:0000256" key="5">
    <source>
        <dbReference type="ARBA" id="ARBA00022553"/>
    </source>
</evidence>
<dbReference type="SUPFAM" id="SSF55008">
    <property type="entry name" value="HMA, heavy metal-associated domain"/>
    <property type="match status" value="1"/>
</dbReference>
<dbReference type="NCBIfam" id="TIGR01494">
    <property type="entry name" value="ATPase_P-type"/>
    <property type="match status" value="1"/>
</dbReference>
<dbReference type="GO" id="GO:0008551">
    <property type="term" value="F:P-type cadmium transporter activity"/>
    <property type="evidence" value="ECO:0007669"/>
    <property type="project" value="UniProtKB-EC"/>
</dbReference>
<comment type="catalytic activity">
    <reaction evidence="15">
        <text>Cd(2+)(in) + ATP + H2O = Cd(2+)(out) + ADP + phosphate + H(+)</text>
        <dbReference type="Rhea" id="RHEA:12132"/>
        <dbReference type="ChEBI" id="CHEBI:15377"/>
        <dbReference type="ChEBI" id="CHEBI:15378"/>
        <dbReference type="ChEBI" id="CHEBI:30616"/>
        <dbReference type="ChEBI" id="CHEBI:43474"/>
        <dbReference type="ChEBI" id="CHEBI:48775"/>
        <dbReference type="ChEBI" id="CHEBI:456216"/>
        <dbReference type="EC" id="7.2.2.21"/>
    </reaction>
</comment>
<keyword evidence="6 16" id="KW-0812">Transmembrane</keyword>
<keyword evidence="5" id="KW-0597">Phosphoprotein</keyword>
<evidence type="ECO:0000256" key="12">
    <source>
        <dbReference type="ARBA" id="ARBA00022989"/>
    </source>
</evidence>
<dbReference type="SUPFAM" id="SSF81665">
    <property type="entry name" value="Calcium ATPase, transmembrane domain M"/>
    <property type="match status" value="1"/>
</dbReference>
<dbReference type="EMBL" id="VULX01000002">
    <property type="protein sequence ID" value="MSR90297.1"/>
    <property type="molecule type" value="Genomic_DNA"/>
</dbReference>
<evidence type="ECO:0000256" key="16">
    <source>
        <dbReference type="RuleBase" id="RU362081"/>
    </source>
</evidence>
<evidence type="ECO:0000256" key="9">
    <source>
        <dbReference type="ARBA" id="ARBA00022840"/>
    </source>
</evidence>
<dbReference type="PANTHER" id="PTHR48085">
    <property type="entry name" value="CADMIUM/ZINC-TRANSPORTING ATPASE HMA2-RELATED"/>
    <property type="match status" value="1"/>
</dbReference>
<comment type="caution">
    <text evidence="18">The sequence shown here is derived from an EMBL/GenBank/DDBJ whole genome shotgun (WGS) entry which is preliminary data.</text>
</comment>
<dbReference type="NCBIfam" id="TIGR01525">
    <property type="entry name" value="ATPase-IB_hvy"/>
    <property type="match status" value="1"/>
</dbReference>
<dbReference type="InterPro" id="IPR023298">
    <property type="entry name" value="ATPase_P-typ_TM_dom_sf"/>
</dbReference>
<sequence length="725" mass="78168">MEEIKLNLKGLDCAGCAAKIEDKVGKLEVVKEAVLNFSTQTLIMKIENKENRDEAINEATKIVNTLEPDVIVSEQNGNQKNKNTDKCNGGCSCTGEHHHGHDHGAEDEEEDSKKKLIMLIAGAAAYVTGLAFINNETAKLIVFVIAYILVGGEVVLKALKNITKGQIFDENFLMVVATIGAFAIKEYPEAVAVMIFYQVGEMFQDKAVNNSRRSIKSLMDIRPDFANVIRDGKEVRVSPSEVAIGEEIVVKPGEKIPLDGVLVSGSGVLDTSALTGESLPREVDVNESVLSGCISKNGVLRIKVNKEFGESTVSKILDLVQNAGNKKAETEKFITKFARYYTPAVVITAALLAVVPPLVISGATFDQWIYRALSFLVVSCPCALVISIPLGFFGGIGAASKNGILVKGGNYLEALKNVDSVVFDKTGTLTKGVFKVTEVKSESDLSNDQLLEYAAYAESYSNHPIGLSIINEYGKDVDKDKVRDYEEISGHGIKIVYDGKHILAGNIKLMKRFNIVSGETESIGTVVYVAVDGEYAGHIIISDEIKEDSAKAMKSLKALGVKRTVMLTGDSRKVADVVAEKVGVDKVYSELLPGDKVNKIEELFRGKDEKANILFVGDGINDAPVLARADVGIAMGGIGSDAAIEAADVIIMNDEPSKIADAIKIARKTNRIVWQNIIFSLGVKVVILVLVAAGLGNMWEAVFADVGVALIAVLNAMRILKIKKL</sequence>
<dbReference type="InterPro" id="IPR023214">
    <property type="entry name" value="HAD_sf"/>
</dbReference>
<name>A0A7X2MWC8_9CLOT</name>
<keyword evidence="19" id="KW-1185">Reference proteome</keyword>
<dbReference type="Gene3D" id="2.70.150.10">
    <property type="entry name" value="Calcium-transporting ATPase, cytoplasmic transduction domain A"/>
    <property type="match status" value="1"/>
</dbReference>
<evidence type="ECO:0000313" key="18">
    <source>
        <dbReference type="EMBL" id="MSR90297.1"/>
    </source>
</evidence>
<keyword evidence="7 16" id="KW-0479">Metal-binding</keyword>
<evidence type="ECO:0000256" key="6">
    <source>
        <dbReference type="ARBA" id="ARBA00022692"/>
    </source>
</evidence>
<feature type="transmembrane region" description="Helical" evidence="16">
    <location>
        <begin position="673"/>
        <end position="695"/>
    </location>
</feature>
<keyword evidence="13 16" id="KW-0472">Membrane</keyword>
<feature type="transmembrane region" description="Helical" evidence="16">
    <location>
        <begin position="140"/>
        <end position="159"/>
    </location>
</feature>
<dbReference type="FunFam" id="3.40.1110.10:FF:000066">
    <property type="entry name" value="Cadmium-translocating P-type ATPase"/>
    <property type="match status" value="1"/>
</dbReference>
<dbReference type="PANTHER" id="PTHR48085:SF5">
    <property type="entry name" value="CADMIUM_ZINC-TRANSPORTING ATPASE HMA4-RELATED"/>
    <property type="match status" value="1"/>
</dbReference>
<dbReference type="AlphaFoldDB" id="A0A7X2MWC8"/>
<feature type="transmembrane region" description="Helical" evidence="16">
    <location>
        <begin position="116"/>
        <end position="134"/>
    </location>
</feature>
<dbReference type="CDD" id="cd00371">
    <property type="entry name" value="HMA"/>
    <property type="match status" value="1"/>
</dbReference>
<dbReference type="InterPro" id="IPR051014">
    <property type="entry name" value="Cation_Transport_ATPase_IB"/>
</dbReference>
<comment type="similarity">
    <text evidence="2 16">Belongs to the cation transport ATPase (P-type) (TC 3.A.3) family. Type IB subfamily.</text>
</comment>
<evidence type="ECO:0000256" key="11">
    <source>
        <dbReference type="ARBA" id="ARBA00022967"/>
    </source>
</evidence>
<protein>
    <recommendedName>
        <fullName evidence="14">Cd(2+)-exporting ATPase</fullName>
        <ecNumber evidence="14">7.2.2.21</ecNumber>
    </recommendedName>
</protein>
<accession>A0A7X2MWC8</accession>
<dbReference type="InterPro" id="IPR027256">
    <property type="entry name" value="P-typ_ATPase_IB"/>
</dbReference>
<dbReference type="CDD" id="cd07548">
    <property type="entry name" value="P-type_ATPase-Cd_Zn_Co_like"/>
    <property type="match status" value="1"/>
</dbReference>
<dbReference type="InterPro" id="IPR001757">
    <property type="entry name" value="P_typ_ATPase"/>
</dbReference>
<dbReference type="Gene3D" id="3.30.70.100">
    <property type="match status" value="1"/>
</dbReference>
<evidence type="ECO:0000313" key="19">
    <source>
        <dbReference type="Proteomes" id="UP000460287"/>
    </source>
</evidence>
<evidence type="ECO:0000256" key="2">
    <source>
        <dbReference type="ARBA" id="ARBA00006024"/>
    </source>
</evidence>
<keyword evidence="4" id="KW-0104">Cadmium</keyword>
<feature type="transmembrane region" description="Helical" evidence="16">
    <location>
        <begin position="372"/>
        <end position="393"/>
    </location>
</feature>
<dbReference type="EC" id="7.2.2.21" evidence="14"/>
<dbReference type="Pfam" id="PF00403">
    <property type="entry name" value="HMA"/>
    <property type="match status" value="1"/>
</dbReference>